<evidence type="ECO:0000313" key="5">
    <source>
        <dbReference type="EMBL" id="MEB5477346.1"/>
    </source>
</evidence>
<accession>A0ABU6DU19</accession>
<name>A0ABU6DU19_9GAMM</name>
<reference evidence="5 6" key="1">
    <citation type="submission" date="2019-08" db="EMBL/GenBank/DDBJ databases">
        <title>Five species of Acinetobacter isolated from floral nectar and animal pollinators.</title>
        <authorList>
            <person name="Hendry T.A."/>
        </authorList>
    </citation>
    <scope>NUCLEOTIDE SEQUENCE [LARGE SCALE GENOMIC DNA]</scope>
    <source>
        <strain evidence="5 6">MD18.27</strain>
    </source>
</reference>
<dbReference type="PANTHER" id="PTHR38107:SF3">
    <property type="entry name" value="LYSOZYME RRRD-RELATED"/>
    <property type="match status" value="1"/>
</dbReference>
<comment type="caution">
    <text evidence="5">The sequence shown here is derived from an EMBL/GenBank/DDBJ whole genome shotgun (WGS) entry which is preliminary data.</text>
</comment>
<dbReference type="Gene3D" id="1.10.530.40">
    <property type="match status" value="1"/>
</dbReference>
<comment type="similarity">
    <text evidence="3">Belongs to the glycosyl hydrolase 24 family.</text>
</comment>
<keyword evidence="2 3" id="KW-0081">Bacteriolytic enzyme</keyword>
<dbReference type="Proteomes" id="UP001339883">
    <property type="component" value="Unassembled WGS sequence"/>
</dbReference>
<dbReference type="Pfam" id="PF00959">
    <property type="entry name" value="Phage_lysozyme"/>
    <property type="match status" value="1"/>
</dbReference>
<dbReference type="RefSeq" id="WP_277095471.1">
    <property type="nucleotide sequence ID" value="NZ_VTDN01000007.1"/>
</dbReference>
<dbReference type="SUPFAM" id="SSF53955">
    <property type="entry name" value="Lysozyme-like"/>
    <property type="match status" value="1"/>
</dbReference>
<keyword evidence="4" id="KW-0732">Signal</keyword>
<dbReference type="InterPro" id="IPR002196">
    <property type="entry name" value="Glyco_hydro_24"/>
</dbReference>
<gene>
    <name evidence="5" type="ORF">I2F25_09875</name>
</gene>
<dbReference type="PANTHER" id="PTHR38107">
    <property type="match status" value="1"/>
</dbReference>
<dbReference type="GO" id="GO:0016787">
    <property type="term" value="F:hydrolase activity"/>
    <property type="evidence" value="ECO:0007669"/>
    <property type="project" value="UniProtKB-KW"/>
</dbReference>
<protein>
    <recommendedName>
        <fullName evidence="3">Lysozyme</fullName>
        <ecNumber evidence="3">3.2.1.17</ecNumber>
    </recommendedName>
</protein>
<feature type="signal peptide" evidence="4">
    <location>
        <begin position="1"/>
        <end position="22"/>
    </location>
</feature>
<dbReference type="InterPro" id="IPR023346">
    <property type="entry name" value="Lysozyme-like_dom_sf"/>
</dbReference>
<keyword evidence="3 5" id="KW-0378">Hydrolase</keyword>
<keyword evidence="1 3" id="KW-0929">Antimicrobial</keyword>
<evidence type="ECO:0000256" key="3">
    <source>
        <dbReference type="RuleBase" id="RU003788"/>
    </source>
</evidence>
<evidence type="ECO:0000256" key="4">
    <source>
        <dbReference type="SAM" id="SignalP"/>
    </source>
</evidence>
<comment type="catalytic activity">
    <reaction evidence="3">
        <text>Hydrolysis of (1-&gt;4)-beta-linkages between N-acetylmuramic acid and N-acetyl-D-glucosamine residues in a peptidoglycan and between N-acetyl-D-glucosamine residues in chitodextrins.</text>
        <dbReference type="EC" id="3.2.1.17"/>
    </reaction>
</comment>
<keyword evidence="3" id="KW-0326">Glycosidase</keyword>
<organism evidence="5 6">
    <name type="scientific">Acinetobacter pollinis</name>
    <dbReference type="NCBI Taxonomy" id="2605270"/>
    <lineage>
        <taxon>Bacteria</taxon>
        <taxon>Pseudomonadati</taxon>
        <taxon>Pseudomonadota</taxon>
        <taxon>Gammaproteobacteria</taxon>
        <taxon>Moraxellales</taxon>
        <taxon>Moraxellaceae</taxon>
        <taxon>Acinetobacter</taxon>
    </lineage>
</organism>
<proteinExistence type="inferred from homology"/>
<dbReference type="EC" id="3.2.1.17" evidence="3"/>
<dbReference type="InterPro" id="IPR051018">
    <property type="entry name" value="Bacteriophage_GH24"/>
</dbReference>
<sequence length="172" mass="19259">MSKKTKSKIAIALLTASGALLSGIKVDEGFTAKPIIPTQGDVPTIGHGTTVYPNGKPVRMEDQPISRQTADHYLENHVSKVEQQLKASIPNVQLSQDEYDVYLDFVYQFGIGTFNQSSMRNYLLKGDYKQACTALLKYKYTAGRDCSVRSNNCYGVYVRQFNRYQKCIGVNQ</sequence>
<evidence type="ECO:0000313" key="6">
    <source>
        <dbReference type="Proteomes" id="UP001339883"/>
    </source>
</evidence>
<evidence type="ECO:0000256" key="1">
    <source>
        <dbReference type="ARBA" id="ARBA00022529"/>
    </source>
</evidence>
<dbReference type="InterPro" id="IPR023347">
    <property type="entry name" value="Lysozyme_dom_sf"/>
</dbReference>
<feature type="chain" id="PRO_5046433832" description="Lysozyme" evidence="4">
    <location>
        <begin position="23"/>
        <end position="172"/>
    </location>
</feature>
<keyword evidence="6" id="KW-1185">Reference proteome</keyword>
<evidence type="ECO:0000256" key="2">
    <source>
        <dbReference type="ARBA" id="ARBA00022638"/>
    </source>
</evidence>
<dbReference type="EMBL" id="VTDN01000007">
    <property type="protein sequence ID" value="MEB5477346.1"/>
    <property type="molecule type" value="Genomic_DNA"/>
</dbReference>